<keyword evidence="1" id="KW-1133">Transmembrane helix</keyword>
<dbReference type="STRING" id="861299.J421_3066"/>
<dbReference type="Proteomes" id="UP000019151">
    <property type="component" value="Chromosome"/>
</dbReference>
<name>W0RMD3_9BACT</name>
<organism evidence="2 3">
    <name type="scientific">Gemmatirosa kalamazoonensis</name>
    <dbReference type="NCBI Taxonomy" id="861299"/>
    <lineage>
        <taxon>Bacteria</taxon>
        <taxon>Pseudomonadati</taxon>
        <taxon>Gemmatimonadota</taxon>
        <taxon>Gemmatimonadia</taxon>
        <taxon>Gemmatimonadales</taxon>
        <taxon>Gemmatimonadaceae</taxon>
        <taxon>Gemmatirosa</taxon>
    </lineage>
</organism>
<dbReference type="HOGENOM" id="CLU_3007786_0_0_0"/>
<dbReference type="EMBL" id="CP007128">
    <property type="protein sequence ID" value="AHG90603.1"/>
    <property type="molecule type" value="Genomic_DNA"/>
</dbReference>
<sequence length="56" mass="6265">MAQPSIVARTRTYRWWLVAFVVLLAGYADLWRGGDTLAPLLLVLGYCVFVPLAIVK</sequence>
<protein>
    <submittedName>
        <fullName evidence="2">Uncharacterized protein</fullName>
    </submittedName>
</protein>
<accession>W0RMD3</accession>
<evidence type="ECO:0000256" key="1">
    <source>
        <dbReference type="SAM" id="Phobius"/>
    </source>
</evidence>
<dbReference type="AlphaFoldDB" id="W0RMD3"/>
<reference evidence="2 3" key="1">
    <citation type="journal article" date="2014" name="Genome Announc.">
        <title>Genome Sequence and Methylome of Soil Bacterium Gemmatirosa kalamazoonensis KBS708T, a Member of the Rarely Cultivated Gemmatimonadetes Phylum.</title>
        <authorList>
            <person name="Debruyn J.M."/>
            <person name="Radosevich M."/>
            <person name="Wommack K.E."/>
            <person name="Polson S.W."/>
            <person name="Hauser L.J."/>
            <person name="Fawaz M.N."/>
            <person name="Korlach J."/>
            <person name="Tsai Y.C."/>
        </authorList>
    </citation>
    <scope>NUCLEOTIDE SEQUENCE [LARGE SCALE GENOMIC DNA]</scope>
    <source>
        <strain evidence="2 3">KBS708</strain>
    </source>
</reference>
<keyword evidence="3" id="KW-1185">Reference proteome</keyword>
<dbReference type="KEGG" id="gba:J421_3066"/>
<evidence type="ECO:0000313" key="2">
    <source>
        <dbReference type="EMBL" id="AHG90603.1"/>
    </source>
</evidence>
<evidence type="ECO:0000313" key="3">
    <source>
        <dbReference type="Proteomes" id="UP000019151"/>
    </source>
</evidence>
<keyword evidence="1" id="KW-0472">Membrane</keyword>
<feature type="transmembrane region" description="Helical" evidence="1">
    <location>
        <begin position="12"/>
        <end position="31"/>
    </location>
</feature>
<dbReference type="InParanoid" id="W0RMD3"/>
<keyword evidence="1" id="KW-0812">Transmembrane</keyword>
<gene>
    <name evidence="2" type="ORF">J421_3066</name>
</gene>
<dbReference type="OrthoDB" id="9950367at2"/>
<feature type="transmembrane region" description="Helical" evidence="1">
    <location>
        <begin position="37"/>
        <end position="55"/>
    </location>
</feature>
<dbReference type="eggNOG" id="ENOG502ZNKE">
    <property type="taxonomic scope" value="Bacteria"/>
</dbReference>
<proteinExistence type="predicted"/>
<dbReference type="RefSeq" id="WP_158508807.1">
    <property type="nucleotide sequence ID" value="NZ_CP007128.1"/>
</dbReference>